<evidence type="ECO:0000313" key="7">
    <source>
        <dbReference type="EMBL" id="MFD1526556.1"/>
    </source>
</evidence>
<keyword evidence="5 6" id="KW-0378">Hydrolase</keyword>
<keyword evidence="2 6" id="KW-0819">tRNA processing</keyword>
<dbReference type="HAMAP" id="MF_00756">
    <property type="entry name" value="RNase_P_3"/>
    <property type="match status" value="1"/>
</dbReference>
<evidence type="ECO:0000256" key="6">
    <source>
        <dbReference type="HAMAP-Rule" id="MF_00756"/>
    </source>
</evidence>
<evidence type="ECO:0000313" key="8">
    <source>
        <dbReference type="Proteomes" id="UP001597111"/>
    </source>
</evidence>
<reference evidence="7 8" key="1">
    <citation type="journal article" date="2019" name="Int. J. Syst. Evol. Microbiol.">
        <title>The Global Catalogue of Microorganisms (GCM) 10K type strain sequencing project: providing services to taxonomists for standard genome sequencing and annotation.</title>
        <authorList>
            <consortium name="The Broad Institute Genomics Platform"/>
            <consortium name="The Broad Institute Genome Sequencing Center for Infectious Disease"/>
            <person name="Wu L."/>
            <person name="Ma J."/>
        </authorList>
    </citation>
    <scope>NUCLEOTIDE SEQUENCE [LARGE SCALE GENOMIC DNA]</scope>
    <source>
        <strain evidence="7 8">CGMCC 1.12285</strain>
    </source>
</reference>
<dbReference type="InterPro" id="IPR023539">
    <property type="entry name" value="RNase_P_comp-3_arc"/>
</dbReference>
<dbReference type="Gene3D" id="3.20.20.140">
    <property type="entry name" value="Metal-dependent hydrolases"/>
    <property type="match status" value="1"/>
</dbReference>
<evidence type="ECO:0000256" key="4">
    <source>
        <dbReference type="ARBA" id="ARBA00022759"/>
    </source>
</evidence>
<protein>
    <recommendedName>
        <fullName evidence="6">Ribonuclease P protein component 3</fullName>
        <shortName evidence="6">RNase P component 3</shortName>
        <ecNumber evidence="6">3.1.26.5</ecNumber>
    </recommendedName>
    <alternativeName>
        <fullName evidence="6">Rpp30</fullName>
    </alternativeName>
</protein>
<dbReference type="SUPFAM" id="SSF89550">
    <property type="entry name" value="PHP domain-like"/>
    <property type="match status" value="1"/>
</dbReference>
<keyword evidence="3 6" id="KW-0540">Nuclease</keyword>
<dbReference type="GO" id="GO:0005737">
    <property type="term" value="C:cytoplasm"/>
    <property type="evidence" value="ECO:0007669"/>
    <property type="project" value="UniProtKB-SubCell"/>
</dbReference>
<gene>
    <name evidence="6" type="primary">rnp3</name>
    <name evidence="7" type="ORF">ACFR9S_09645</name>
</gene>
<sequence length="246" mass="26581">MSDTGGEADGDGNAEFGPYEAVYAHPEGDATAARQVKTAAEYGFDGVVVRTREAEYDAGTLAGRHGIDVVRGVEIDAADPQEASGAVGNFRGDCTLLLVRGGTDAVNRFAVEHDRVDVLTRPFGDGGDVNHVLVKAAVEHGVRIEFDLGPVLRDDGGTRVRRLRKLRKLRELVEDFDAPYVVSATPESHLRLRAPRELAAVGEQIGFGAEAVRDGLAEWGRLAARNRERLSDSFISPGVQRGRYEE</sequence>
<keyword evidence="4 6" id="KW-0255">Endonuclease</keyword>
<comment type="catalytic activity">
    <reaction evidence="6">
        <text>Endonucleolytic cleavage of RNA, removing 5'-extranucleotides from tRNA precursor.</text>
        <dbReference type="EC" id="3.1.26.5"/>
    </reaction>
</comment>
<dbReference type="InterPro" id="IPR002738">
    <property type="entry name" value="RNase_P_p30"/>
</dbReference>
<keyword evidence="8" id="KW-1185">Reference proteome</keyword>
<dbReference type="Pfam" id="PF01876">
    <property type="entry name" value="RNase_P_p30"/>
    <property type="match status" value="1"/>
</dbReference>
<keyword evidence="1 6" id="KW-0963">Cytoplasm</keyword>
<comment type="caution">
    <text evidence="7">The sequence shown here is derived from an EMBL/GenBank/DDBJ whole genome shotgun (WGS) entry which is preliminary data.</text>
</comment>
<dbReference type="AlphaFoldDB" id="A0ABD6B7I2"/>
<dbReference type="GO" id="GO:0004526">
    <property type="term" value="F:ribonuclease P activity"/>
    <property type="evidence" value="ECO:0007669"/>
    <property type="project" value="UniProtKB-UniRule"/>
</dbReference>
<dbReference type="EC" id="3.1.26.5" evidence="6"/>
<dbReference type="EMBL" id="JBHUDH010000107">
    <property type="protein sequence ID" value="MFD1526556.1"/>
    <property type="molecule type" value="Genomic_DNA"/>
</dbReference>
<evidence type="ECO:0000256" key="2">
    <source>
        <dbReference type="ARBA" id="ARBA00022694"/>
    </source>
</evidence>
<dbReference type="InterPro" id="IPR016195">
    <property type="entry name" value="Pol/histidinol_Pase-like"/>
</dbReference>
<dbReference type="RefSeq" id="WP_379818512.1">
    <property type="nucleotide sequence ID" value="NZ_JBHUDH010000107.1"/>
</dbReference>
<comment type="similarity">
    <text evidence="6">Belongs to the eukaryotic/archaeal RNase P protein component 3 family.</text>
</comment>
<name>A0ABD6B7I2_9EURY</name>
<proteinExistence type="inferred from homology"/>
<dbReference type="GO" id="GO:0001682">
    <property type="term" value="P:tRNA 5'-leader removal"/>
    <property type="evidence" value="ECO:0007669"/>
    <property type="project" value="UniProtKB-UniRule"/>
</dbReference>
<comment type="function">
    <text evidence="6">Part of ribonuclease P, a protein complex that generates mature tRNA molecules by cleaving their 5'-ends.</text>
</comment>
<comment type="subunit">
    <text evidence="6">Consists of a catalytic RNA component and at least 4-5 protein subunits.</text>
</comment>
<comment type="subcellular location">
    <subcellularLocation>
        <location evidence="6">Cytoplasm</location>
    </subcellularLocation>
</comment>
<evidence type="ECO:0000256" key="5">
    <source>
        <dbReference type="ARBA" id="ARBA00022801"/>
    </source>
</evidence>
<dbReference type="GO" id="GO:0030677">
    <property type="term" value="C:ribonuclease P complex"/>
    <property type="evidence" value="ECO:0007669"/>
    <property type="project" value="UniProtKB-UniRule"/>
</dbReference>
<dbReference type="Proteomes" id="UP001597111">
    <property type="component" value="Unassembled WGS sequence"/>
</dbReference>
<evidence type="ECO:0000256" key="1">
    <source>
        <dbReference type="ARBA" id="ARBA00022490"/>
    </source>
</evidence>
<organism evidence="7 8">
    <name type="scientific">Halolamina salina</name>
    <dbReference type="NCBI Taxonomy" id="1220023"/>
    <lineage>
        <taxon>Archaea</taxon>
        <taxon>Methanobacteriati</taxon>
        <taxon>Methanobacteriota</taxon>
        <taxon>Stenosarchaea group</taxon>
        <taxon>Halobacteria</taxon>
        <taxon>Halobacteriales</taxon>
        <taxon>Haloferacaceae</taxon>
    </lineage>
</organism>
<evidence type="ECO:0000256" key="3">
    <source>
        <dbReference type="ARBA" id="ARBA00022722"/>
    </source>
</evidence>
<accession>A0ABD6B7I2</accession>